<dbReference type="OrthoDB" id="1248696at2"/>
<accession>A0A0N0ZUH9</accession>
<evidence type="ECO:0000313" key="2">
    <source>
        <dbReference type="Proteomes" id="UP000037953"/>
    </source>
</evidence>
<evidence type="ECO:0000313" key="1">
    <source>
        <dbReference type="EMBL" id="KPE51138.1"/>
    </source>
</evidence>
<name>A0A0N0ZUH9_CHRID</name>
<dbReference type="EMBL" id="LJOD01000006">
    <property type="protein sequence ID" value="KPE51138.1"/>
    <property type="molecule type" value="Genomic_DNA"/>
</dbReference>
<dbReference type="AlphaFoldDB" id="A0A0N0ZUH9"/>
<dbReference type="PATRIC" id="fig|253.9.peg.3972"/>
<dbReference type="Proteomes" id="UP000037953">
    <property type="component" value="Unassembled WGS sequence"/>
</dbReference>
<dbReference type="RefSeq" id="WP_062699128.1">
    <property type="nucleotide sequence ID" value="NZ_LJOD01000006.1"/>
</dbReference>
<comment type="caution">
    <text evidence="1">The sequence shown here is derived from an EMBL/GenBank/DDBJ whole genome shotgun (WGS) entry which is preliminary data.</text>
</comment>
<protein>
    <submittedName>
        <fullName evidence="1">Uncharacterized protein</fullName>
    </submittedName>
</protein>
<reference evidence="1 2" key="1">
    <citation type="journal article" date="2015" name="Genom Data">
        <title>Draft genome sequence of a multidrug-resistant Chryseobacterium indologenes isolate from Malaysia.</title>
        <authorList>
            <person name="Yu C.Y."/>
            <person name="Ang G.Y."/>
            <person name="Cheng H.J."/>
            <person name="Cheong Y.M."/>
            <person name="Yin W.F."/>
            <person name="Chan K.G."/>
        </authorList>
    </citation>
    <scope>NUCLEOTIDE SEQUENCE [LARGE SCALE GENOMIC DNA]</scope>
    <source>
        <strain evidence="1 2">CI_885</strain>
    </source>
</reference>
<gene>
    <name evidence="1" type="ORF">AOB46_10725</name>
</gene>
<organism evidence="1 2">
    <name type="scientific">Chryseobacterium indologenes</name>
    <name type="common">Flavobacterium indologenes</name>
    <dbReference type="NCBI Taxonomy" id="253"/>
    <lineage>
        <taxon>Bacteria</taxon>
        <taxon>Pseudomonadati</taxon>
        <taxon>Bacteroidota</taxon>
        <taxon>Flavobacteriia</taxon>
        <taxon>Flavobacteriales</taxon>
        <taxon>Weeksellaceae</taxon>
        <taxon>Chryseobacterium group</taxon>
        <taxon>Chryseobacterium</taxon>
    </lineage>
</organism>
<sequence>MKQYCILLLIPALSFAQLSDKTNEIYKKLSESKRVESVAIGDAGERSSVFDHYKEKKRPEYYEKLAYFKKKYNSEIIKKYLEFCGN</sequence>
<reference evidence="2" key="2">
    <citation type="submission" date="2015-09" db="EMBL/GenBank/DDBJ databases">
        <title>Draft genome sequence of a multidrug-resistant Chryseobacterium indologenes isolate from Malaysia.</title>
        <authorList>
            <person name="Yu C.Y."/>
            <person name="Ang G.Y."/>
            <person name="Chan K.-G."/>
        </authorList>
    </citation>
    <scope>NUCLEOTIDE SEQUENCE [LARGE SCALE GENOMIC DNA]</scope>
    <source>
        <strain evidence="2">CI_885</strain>
    </source>
</reference>
<proteinExistence type="predicted"/>